<dbReference type="RefSeq" id="WP_274356664.1">
    <property type="nucleotide sequence ID" value="NZ_CP118099.1"/>
</dbReference>
<dbReference type="SUPFAM" id="SSF51735">
    <property type="entry name" value="NAD(P)-binding Rossmann-fold domains"/>
    <property type="match status" value="1"/>
</dbReference>
<sequence length="283" mass="32485">MSNRVMVVGVSTFKGFHIARRLLKEGYEVIGIDDEGQAKHQLSKQRLYVLSHPMFHIIQTDTSHRPNMRQVMTMYEPNHVILCGGPSSVYTGREMERFEQVKQLIRSQKNRVSAPSFITFDLPIEDTRHSSSALHLVTEDVYGPWDDSTTLFSKAVLAIDQGHRMVGYYATDIVKASYIDDVVETVVRVLRLIQSDLTLVGQFRINASDYVHVQTLLTEVGYLMHHPVNLTLPVRDQVFHEVDLPTLEAMTGFNPQTSLYEGLKELIEWYDTYQTMMKEDMSK</sequence>
<organism evidence="3 4">
    <name type="scientific">Exiguobacterium marinum</name>
    <dbReference type="NCBI Taxonomy" id="273528"/>
    <lineage>
        <taxon>Bacteria</taxon>
        <taxon>Bacillati</taxon>
        <taxon>Bacillota</taxon>
        <taxon>Bacilli</taxon>
        <taxon>Bacillales</taxon>
        <taxon>Bacillales Family XII. Incertae Sedis</taxon>
        <taxon>Exiguobacterium</taxon>
    </lineage>
</organism>
<evidence type="ECO:0000259" key="2">
    <source>
        <dbReference type="Pfam" id="PF01370"/>
    </source>
</evidence>
<evidence type="ECO:0000256" key="1">
    <source>
        <dbReference type="ARBA" id="ARBA00007637"/>
    </source>
</evidence>
<dbReference type="EMBL" id="CP118099">
    <property type="protein sequence ID" value="WDH75600.1"/>
    <property type="molecule type" value="Genomic_DNA"/>
</dbReference>
<feature type="domain" description="NAD-dependent epimerase/dehydratase" evidence="2">
    <location>
        <begin position="5"/>
        <end position="89"/>
    </location>
</feature>
<dbReference type="Proteomes" id="UP001213680">
    <property type="component" value="Chromosome"/>
</dbReference>
<proteinExistence type="inferred from homology"/>
<name>A0ABY7X0W4_9BACL</name>
<dbReference type="InterPro" id="IPR036291">
    <property type="entry name" value="NAD(P)-bd_dom_sf"/>
</dbReference>
<accession>A0ABY7X0W4</accession>
<protein>
    <submittedName>
        <fullName evidence="3">NAD-dependent epimerase/dehydratase family protein</fullName>
    </submittedName>
</protein>
<gene>
    <name evidence="3" type="ORF">PTI97_12305</name>
</gene>
<comment type="similarity">
    <text evidence="1">Belongs to the NAD(P)-dependent epimerase/dehydratase family.</text>
</comment>
<dbReference type="Gene3D" id="3.90.25.10">
    <property type="entry name" value="UDP-galactose 4-epimerase, domain 1"/>
    <property type="match status" value="1"/>
</dbReference>
<dbReference type="Gene3D" id="3.40.50.720">
    <property type="entry name" value="NAD(P)-binding Rossmann-like Domain"/>
    <property type="match status" value="2"/>
</dbReference>
<dbReference type="InterPro" id="IPR001509">
    <property type="entry name" value="Epimerase_deHydtase"/>
</dbReference>
<reference evidence="3 4" key="1">
    <citation type="submission" date="2023-02" db="EMBL/GenBank/DDBJ databases">
        <title>A bacterium isolated from plastisphere.</title>
        <authorList>
            <person name="Sun Y."/>
        </authorList>
    </citation>
    <scope>NUCLEOTIDE SEQUENCE [LARGE SCALE GENOMIC DNA]</scope>
    <source>
        <strain evidence="4">a-1</strain>
    </source>
</reference>
<dbReference type="Pfam" id="PF01370">
    <property type="entry name" value="Epimerase"/>
    <property type="match status" value="1"/>
</dbReference>
<evidence type="ECO:0000313" key="4">
    <source>
        <dbReference type="Proteomes" id="UP001213680"/>
    </source>
</evidence>
<keyword evidence="4" id="KW-1185">Reference proteome</keyword>
<dbReference type="PANTHER" id="PTHR43000">
    <property type="entry name" value="DTDP-D-GLUCOSE 4,6-DEHYDRATASE-RELATED"/>
    <property type="match status" value="1"/>
</dbReference>
<evidence type="ECO:0000313" key="3">
    <source>
        <dbReference type="EMBL" id="WDH75600.1"/>
    </source>
</evidence>